<keyword evidence="1" id="KW-0732">Signal</keyword>
<protein>
    <submittedName>
        <fullName evidence="2">Uncharacterized protein</fullName>
    </submittedName>
</protein>
<dbReference type="Proteomes" id="UP001166286">
    <property type="component" value="Unassembled WGS sequence"/>
</dbReference>
<evidence type="ECO:0000256" key="1">
    <source>
        <dbReference type="SAM" id="SignalP"/>
    </source>
</evidence>
<comment type="caution">
    <text evidence="2">The sequence shown here is derived from an EMBL/GenBank/DDBJ whole genome shotgun (WGS) entry which is preliminary data.</text>
</comment>
<evidence type="ECO:0000313" key="3">
    <source>
        <dbReference type="Proteomes" id="UP001166286"/>
    </source>
</evidence>
<accession>A0AA39QY87</accession>
<gene>
    <name evidence="2" type="ORF">JMJ35_007699</name>
</gene>
<feature type="chain" id="PRO_5041466479" evidence="1">
    <location>
        <begin position="23"/>
        <end position="194"/>
    </location>
</feature>
<keyword evidence="3" id="KW-1185">Reference proteome</keyword>
<name>A0AA39QY87_9LECA</name>
<proteinExistence type="predicted"/>
<organism evidence="2 3">
    <name type="scientific">Cladonia borealis</name>
    <dbReference type="NCBI Taxonomy" id="184061"/>
    <lineage>
        <taxon>Eukaryota</taxon>
        <taxon>Fungi</taxon>
        <taxon>Dikarya</taxon>
        <taxon>Ascomycota</taxon>
        <taxon>Pezizomycotina</taxon>
        <taxon>Lecanoromycetes</taxon>
        <taxon>OSLEUM clade</taxon>
        <taxon>Lecanoromycetidae</taxon>
        <taxon>Lecanorales</taxon>
        <taxon>Lecanorineae</taxon>
        <taxon>Cladoniaceae</taxon>
        <taxon>Cladonia</taxon>
    </lineage>
</organism>
<feature type="signal peptide" evidence="1">
    <location>
        <begin position="1"/>
        <end position="22"/>
    </location>
</feature>
<dbReference type="EMBL" id="JAFEKC020000017">
    <property type="protein sequence ID" value="KAK0510305.1"/>
    <property type="molecule type" value="Genomic_DNA"/>
</dbReference>
<reference evidence="2" key="1">
    <citation type="submission" date="2023-03" db="EMBL/GenBank/DDBJ databases">
        <title>Complete genome of Cladonia borealis.</title>
        <authorList>
            <person name="Park H."/>
        </authorList>
    </citation>
    <scope>NUCLEOTIDE SEQUENCE</scope>
    <source>
        <strain evidence="2">ANT050790</strain>
    </source>
</reference>
<sequence length="194" mass="21566">MKLSLISTILVTLALRETAGIALPDTQPQKYKIADTELGPVYSTVDPNLRRDLGDNIAKRWPDDQQKYKIADTEFGPVYSTVDPNQRRDIDVDLSKREDAYTPLDQADVDAYIKEHGLQAGDKNEKRNDAPLVKRDWAACVTCMAACRLLQQGISLLSISQQVGFCLGNCGLQGACTPYFKTKYQDIYGTSFPA</sequence>
<evidence type="ECO:0000313" key="2">
    <source>
        <dbReference type="EMBL" id="KAK0510305.1"/>
    </source>
</evidence>
<dbReference type="AlphaFoldDB" id="A0AA39QY87"/>